<dbReference type="InterPro" id="IPR003594">
    <property type="entry name" value="HATPase_dom"/>
</dbReference>
<dbReference type="GO" id="GO:0004674">
    <property type="term" value="F:protein serine/threonine kinase activity"/>
    <property type="evidence" value="ECO:0007669"/>
    <property type="project" value="UniProtKB-KW"/>
</dbReference>
<protein>
    <submittedName>
        <fullName evidence="4">Histidine kinase</fullName>
    </submittedName>
</protein>
<keyword evidence="4" id="KW-0808">Transferase</keyword>
<evidence type="ECO:0000313" key="5">
    <source>
        <dbReference type="Proteomes" id="UP000226324"/>
    </source>
</evidence>
<keyword evidence="5" id="KW-1185">Reference proteome</keyword>
<dbReference type="Gene3D" id="3.30.565.10">
    <property type="entry name" value="Histidine kinase-like ATPase, C-terminal domain"/>
    <property type="match status" value="1"/>
</dbReference>
<evidence type="ECO:0000256" key="2">
    <source>
        <dbReference type="SAM" id="MobiDB-lite"/>
    </source>
</evidence>
<keyword evidence="1" id="KW-0723">Serine/threonine-protein kinase</keyword>
<feature type="compositionally biased region" description="Pro residues" evidence="2">
    <location>
        <begin position="12"/>
        <end position="23"/>
    </location>
</feature>
<name>A0A1J0MC92_9CAUD</name>
<dbReference type="EMBL" id="KY092480">
    <property type="protein sequence ID" value="APD18556.1"/>
    <property type="molecule type" value="Genomic_DNA"/>
</dbReference>
<dbReference type="PANTHER" id="PTHR35526:SF3">
    <property type="entry name" value="ANTI-SIGMA-F FACTOR RSBW"/>
    <property type="match status" value="1"/>
</dbReference>
<dbReference type="Proteomes" id="UP000226324">
    <property type="component" value="Segment"/>
</dbReference>
<accession>A0A1J0MC92</accession>
<sequence>MIDLPRALPPACCSPPPGPPPTLLLPSDPESPAQARKFAREFIGYHVPDVRETHVDDVMLVTSELVTNSYRYGTEPGDMIQLHLDTEGDRTRVEVHDPVRRTPRHRPESSDRDRGRGLVILDALCPNAWGFDDRPLGKFVWAEVPWNR</sequence>
<organism evidence="4 5">
    <name type="scientific">Streptomyces phage Picard</name>
    <dbReference type="NCBI Taxonomy" id="1920311"/>
    <lineage>
        <taxon>Viruses</taxon>
        <taxon>Duplodnaviria</taxon>
        <taxon>Heunggongvirae</taxon>
        <taxon>Uroviricota</taxon>
        <taxon>Caudoviricetes</taxon>
        <taxon>Picardvirus</taxon>
        <taxon>Picardvirus picard</taxon>
    </lineage>
</organism>
<evidence type="ECO:0000259" key="3">
    <source>
        <dbReference type="Pfam" id="PF13581"/>
    </source>
</evidence>
<evidence type="ECO:0000256" key="1">
    <source>
        <dbReference type="ARBA" id="ARBA00022527"/>
    </source>
</evidence>
<evidence type="ECO:0000313" key="4">
    <source>
        <dbReference type="EMBL" id="APD18556.1"/>
    </source>
</evidence>
<dbReference type="SUPFAM" id="SSF55874">
    <property type="entry name" value="ATPase domain of HSP90 chaperone/DNA topoisomerase II/histidine kinase"/>
    <property type="match status" value="1"/>
</dbReference>
<reference evidence="4 5" key="1">
    <citation type="submission" date="2016-11" db="EMBL/GenBank/DDBJ databases">
        <authorList>
            <person name="Adame A."/>
            <person name="Tommaney K.S."/>
            <person name="Leatherman A.T."/>
            <person name="Nguyen L.K."/>
            <person name="Nayek S."/>
            <person name="Bhuiyan S."/>
            <person name="Layton S.R."/>
            <person name="Donegan-Quick R."/>
            <person name="Schaff J."/>
            <person name="Hughes L.E."/>
            <person name="Garlena R.A."/>
            <person name="Russell D.A."/>
            <person name="Pope W.H."/>
            <person name="Jacobs-Sera D."/>
            <person name="Hendrix R.W."/>
            <person name="Hatfull G.F."/>
        </authorList>
    </citation>
    <scope>NUCLEOTIDE SEQUENCE [LARGE SCALE GENOMIC DNA]</scope>
</reference>
<feature type="region of interest" description="Disordered" evidence="2">
    <location>
        <begin position="1"/>
        <end position="31"/>
    </location>
</feature>
<dbReference type="Pfam" id="PF13581">
    <property type="entry name" value="HATPase_c_2"/>
    <property type="match status" value="1"/>
</dbReference>
<dbReference type="InterPro" id="IPR050267">
    <property type="entry name" value="Anti-sigma-factor_SerPK"/>
</dbReference>
<dbReference type="CDD" id="cd16936">
    <property type="entry name" value="HATPase_RsbW-like"/>
    <property type="match status" value="1"/>
</dbReference>
<dbReference type="InterPro" id="IPR036890">
    <property type="entry name" value="HATPase_C_sf"/>
</dbReference>
<feature type="compositionally biased region" description="Low complexity" evidence="2">
    <location>
        <begin position="1"/>
        <end position="11"/>
    </location>
</feature>
<keyword evidence="4" id="KW-0418">Kinase</keyword>
<dbReference type="PANTHER" id="PTHR35526">
    <property type="entry name" value="ANTI-SIGMA-F FACTOR RSBW-RELATED"/>
    <property type="match status" value="1"/>
</dbReference>
<gene>
    <name evidence="4" type="ORF">SEA_PICARD_26</name>
</gene>
<proteinExistence type="predicted"/>
<feature type="domain" description="Histidine kinase/HSP90-like ATPase" evidence="3">
    <location>
        <begin position="25"/>
        <end position="124"/>
    </location>
</feature>